<accession>A0ABN3ILS6</accession>
<evidence type="ECO:0000313" key="2">
    <source>
        <dbReference type="EMBL" id="GAA2406939.1"/>
    </source>
</evidence>
<name>A0ABN3ILS6_9ACTN</name>
<protein>
    <submittedName>
        <fullName evidence="2">Uncharacterized protein</fullName>
    </submittedName>
</protein>
<gene>
    <name evidence="2" type="ORF">GCM10010191_13910</name>
</gene>
<evidence type="ECO:0000313" key="3">
    <source>
        <dbReference type="Proteomes" id="UP001501231"/>
    </source>
</evidence>
<organism evidence="2 3">
    <name type="scientific">Actinomadura vinacea</name>
    <dbReference type="NCBI Taxonomy" id="115336"/>
    <lineage>
        <taxon>Bacteria</taxon>
        <taxon>Bacillati</taxon>
        <taxon>Actinomycetota</taxon>
        <taxon>Actinomycetes</taxon>
        <taxon>Streptosporangiales</taxon>
        <taxon>Thermomonosporaceae</taxon>
        <taxon>Actinomadura</taxon>
    </lineage>
</organism>
<comment type="caution">
    <text evidence="2">The sequence shown here is derived from an EMBL/GenBank/DDBJ whole genome shotgun (WGS) entry which is preliminary data.</text>
</comment>
<dbReference type="Proteomes" id="UP001501231">
    <property type="component" value="Unassembled WGS sequence"/>
</dbReference>
<sequence>MPDNGAMSLGPEDERPVDLSDDDLEILPDQTSDDTDSGWGDWRGGDDDARLIEDRPPHW</sequence>
<reference evidence="2 3" key="1">
    <citation type="journal article" date="2019" name="Int. J. Syst. Evol. Microbiol.">
        <title>The Global Catalogue of Microorganisms (GCM) 10K type strain sequencing project: providing services to taxonomists for standard genome sequencing and annotation.</title>
        <authorList>
            <consortium name="The Broad Institute Genomics Platform"/>
            <consortium name="The Broad Institute Genome Sequencing Center for Infectious Disease"/>
            <person name="Wu L."/>
            <person name="Ma J."/>
        </authorList>
    </citation>
    <scope>NUCLEOTIDE SEQUENCE [LARGE SCALE GENOMIC DNA]</scope>
    <source>
        <strain evidence="2 3">JCM 3325</strain>
    </source>
</reference>
<proteinExistence type="predicted"/>
<feature type="compositionally biased region" description="Acidic residues" evidence="1">
    <location>
        <begin position="19"/>
        <end position="36"/>
    </location>
</feature>
<feature type="compositionally biased region" description="Basic and acidic residues" evidence="1">
    <location>
        <begin position="43"/>
        <end position="59"/>
    </location>
</feature>
<dbReference type="EMBL" id="BAAARW010000005">
    <property type="protein sequence ID" value="GAA2406939.1"/>
    <property type="molecule type" value="Genomic_DNA"/>
</dbReference>
<keyword evidence="3" id="KW-1185">Reference proteome</keyword>
<feature type="region of interest" description="Disordered" evidence="1">
    <location>
        <begin position="1"/>
        <end position="59"/>
    </location>
</feature>
<evidence type="ECO:0000256" key="1">
    <source>
        <dbReference type="SAM" id="MobiDB-lite"/>
    </source>
</evidence>